<dbReference type="EC" id="2.1.1.-" evidence="1"/>
<evidence type="ECO:0000313" key="2">
    <source>
        <dbReference type="Proteomes" id="UP000676325"/>
    </source>
</evidence>
<keyword evidence="1" id="KW-0489">Methyltransferase</keyword>
<dbReference type="RefSeq" id="WP_212515973.1">
    <property type="nucleotide sequence ID" value="NZ_JAGSOH010000001.1"/>
</dbReference>
<dbReference type="InterPro" id="IPR029063">
    <property type="entry name" value="SAM-dependent_MTases_sf"/>
</dbReference>
<dbReference type="Gene3D" id="3.40.50.150">
    <property type="entry name" value="Vaccinia Virus protein VP39"/>
    <property type="match status" value="1"/>
</dbReference>
<evidence type="ECO:0000313" key="1">
    <source>
        <dbReference type="EMBL" id="MBR7824831.1"/>
    </source>
</evidence>
<dbReference type="PIRSF" id="PIRSF017393">
    <property type="entry name" value="MTase_SAV2177"/>
    <property type="match status" value="1"/>
</dbReference>
<dbReference type="InterPro" id="IPR006764">
    <property type="entry name" value="SAM_dep_MeTrfase_SAV2177_type"/>
</dbReference>
<dbReference type="GO" id="GO:0032259">
    <property type="term" value="P:methylation"/>
    <property type="evidence" value="ECO:0007669"/>
    <property type="project" value="UniProtKB-KW"/>
</dbReference>
<sequence>MGTYRPEWAPDIIDLETPSAARMYDYYLGGSHNFAADRELAEQALKAWPETPYMCRANRAFLRRAVTFLAEQGVDQFLDLGSGIPTSGNVHEIAESVLPEARTVYVDCDAVAYAHGRALLADDPQATYVQADLRDPESVLSSPEVTAQLDFSRPVAVLMLMTLHFVPDSDDPAGIVAAYRQAVAPGSYFVFSHGTNEYRPADTGGITKVYTQASHGIVPRDRARIQELAAGWELLEPGLTDVILWRPEPSELEDDPLGGDVTRYSTFAGVGRSS</sequence>
<keyword evidence="2" id="KW-1185">Reference proteome</keyword>
<keyword evidence="1" id="KW-0808">Transferase</keyword>
<comment type="caution">
    <text evidence="1">The sequence shown here is derived from an EMBL/GenBank/DDBJ whole genome shotgun (WGS) entry which is preliminary data.</text>
</comment>
<dbReference type="EMBL" id="JAGSOH010000001">
    <property type="protein sequence ID" value="MBR7824831.1"/>
    <property type="molecule type" value="Genomic_DNA"/>
</dbReference>
<gene>
    <name evidence="1" type="ORF">KDK95_00820</name>
</gene>
<dbReference type="Proteomes" id="UP000676325">
    <property type="component" value="Unassembled WGS sequence"/>
</dbReference>
<dbReference type="SUPFAM" id="SSF53335">
    <property type="entry name" value="S-adenosyl-L-methionine-dependent methyltransferases"/>
    <property type="match status" value="1"/>
</dbReference>
<accession>A0A941IIJ8</accession>
<dbReference type="Pfam" id="PF04672">
    <property type="entry name" value="Methyltransf_19"/>
    <property type="match status" value="1"/>
</dbReference>
<name>A0A941IIJ8_9ACTN</name>
<organism evidence="1 2">
    <name type="scientific">Actinospica acidithermotolerans</name>
    <dbReference type="NCBI Taxonomy" id="2828514"/>
    <lineage>
        <taxon>Bacteria</taxon>
        <taxon>Bacillati</taxon>
        <taxon>Actinomycetota</taxon>
        <taxon>Actinomycetes</taxon>
        <taxon>Catenulisporales</taxon>
        <taxon>Actinospicaceae</taxon>
        <taxon>Actinospica</taxon>
    </lineage>
</organism>
<reference evidence="1" key="1">
    <citation type="submission" date="2021-04" db="EMBL/GenBank/DDBJ databases">
        <title>Genome based classification of Actinospica acidithermotolerans sp. nov., an actinobacterium isolated from an Indonesian hot spring.</title>
        <authorList>
            <person name="Kusuma A.B."/>
            <person name="Putra K.E."/>
            <person name="Nafisah S."/>
            <person name="Loh J."/>
            <person name="Nouioui I."/>
            <person name="Goodfellow M."/>
        </authorList>
    </citation>
    <scope>NUCLEOTIDE SEQUENCE</scope>
    <source>
        <strain evidence="1">MGRD01-02</strain>
    </source>
</reference>
<dbReference type="GO" id="GO:0008168">
    <property type="term" value="F:methyltransferase activity"/>
    <property type="evidence" value="ECO:0007669"/>
    <property type="project" value="UniProtKB-KW"/>
</dbReference>
<dbReference type="AlphaFoldDB" id="A0A941IIJ8"/>
<protein>
    <submittedName>
        <fullName evidence="1">SAM-dependent methyltransferase</fullName>
        <ecNumber evidence="1">2.1.1.-</ecNumber>
    </submittedName>
</protein>
<proteinExistence type="predicted"/>